<evidence type="ECO:0000256" key="1">
    <source>
        <dbReference type="ARBA" id="ARBA00012493"/>
    </source>
</evidence>
<dbReference type="InterPro" id="IPR012337">
    <property type="entry name" value="RNaseH-like_sf"/>
</dbReference>
<feature type="compositionally biased region" description="Basic and acidic residues" evidence="2">
    <location>
        <begin position="185"/>
        <end position="203"/>
    </location>
</feature>
<dbReference type="Gene3D" id="1.10.340.70">
    <property type="match status" value="1"/>
</dbReference>
<dbReference type="GO" id="GO:0015074">
    <property type="term" value="P:DNA integration"/>
    <property type="evidence" value="ECO:0007669"/>
    <property type="project" value="InterPro"/>
</dbReference>
<dbReference type="PANTHER" id="PTHR37984:SF5">
    <property type="entry name" value="PROTEIN NYNRIN-LIKE"/>
    <property type="match status" value="1"/>
</dbReference>
<feature type="region of interest" description="Disordered" evidence="2">
    <location>
        <begin position="253"/>
        <end position="338"/>
    </location>
</feature>
<dbReference type="EMBL" id="JAPWTK010000896">
    <property type="protein sequence ID" value="KAJ8935324.1"/>
    <property type="molecule type" value="Genomic_DNA"/>
</dbReference>
<sequence length="338" mass="38322">MSNGILYRYVPEEDEEDPQLVVPRLAVPRILAEYHDNATAGHFGVDRTLHRISSRYYWPNMRRDVTTHLSKCMECQRFKITNLKPGGLPFNVNVLRLFPSTCLVLCQETPEGHKWIFIVEDTASRWTELFPLKVATAEECAKCLVNEVILRYGVPRKVISDNGPQFVSEITSYLDGLSRTLKAARETQEKSQDNSKKYADAKRRNVSPFKEGDQVMVETHVLSRAKHSITSKFAPKRDGPYTVHRVVTPTTFEISSSDNPNVPLGKYHISALTPYRGDKDETPLKPIRRRGRPPKKGQPNVPDAPPVVPQKVYDLRTSPTSSRVASRTGRTRDPKGEI</sequence>
<evidence type="ECO:0000313" key="5">
    <source>
        <dbReference type="Proteomes" id="UP001162162"/>
    </source>
</evidence>
<accession>A0AAV8X8R9</accession>
<keyword evidence="5" id="KW-1185">Reference proteome</keyword>
<feature type="compositionally biased region" description="Basic residues" evidence="2">
    <location>
        <begin position="286"/>
        <end position="295"/>
    </location>
</feature>
<dbReference type="Pfam" id="PF17921">
    <property type="entry name" value="Integrase_H2C2"/>
    <property type="match status" value="1"/>
</dbReference>
<evidence type="ECO:0000256" key="2">
    <source>
        <dbReference type="SAM" id="MobiDB-lite"/>
    </source>
</evidence>
<dbReference type="InterPro" id="IPR036397">
    <property type="entry name" value="RNaseH_sf"/>
</dbReference>
<dbReference type="InterPro" id="IPR041588">
    <property type="entry name" value="Integrase_H2C2"/>
</dbReference>
<feature type="domain" description="Integrase catalytic" evidence="3">
    <location>
        <begin position="81"/>
        <end position="259"/>
    </location>
</feature>
<dbReference type="PROSITE" id="PS50994">
    <property type="entry name" value="INTEGRASE"/>
    <property type="match status" value="1"/>
</dbReference>
<dbReference type="InterPro" id="IPR001584">
    <property type="entry name" value="Integrase_cat-core"/>
</dbReference>
<dbReference type="AlphaFoldDB" id="A0AAV8X8R9"/>
<organism evidence="4 5">
    <name type="scientific">Aromia moschata</name>
    <dbReference type="NCBI Taxonomy" id="1265417"/>
    <lineage>
        <taxon>Eukaryota</taxon>
        <taxon>Metazoa</taxon>
        <taxon>Ecdysozoa</taxon>
        <taxon>Arthropoda</taxon>
        <taxon>Hexapoda</taxon>
        <taxon>Insecta</taxon>
        <taxon>Pterygota</taxon>
        <taxon>Neoptera</taxon>
        <taxon>Endopterygota</taxon>
        <taxon>Coleoptera</taxon>
        <taxon>Polyphaga</taxon>
        <taxon>Cucujiformia</taxon>
        <taxon>Chrysomeloidea</taxon>
        <taxon>Cerambycidae</taxon>
        <taxon>Cerambycinae</taxon>
        <taxon>Callichromatini</taxon>
        <taxon>Aromia</taxon>
    </lineage>
</organism>
<dbReference type="SUPFAM" id="SSF53098">
    <property type="entry name" value="Ribonuclease H-like"/>
    <property type="match status" value="1"/>
</dbReference>
<dbReference type="PANTHER" id="PTHR37984">
    <property type="entry name" value="PROTEIN CBG26694"/>
    <property type="match status" value="1"/>
</dbReference>
<dbReference type="GO" id="GO:0003676">
    <property type="term" value="F:nucleic acid binding"/>
    <property type="evidence" value="ECO:0007669"/>
    <property type="project" value="InterPro"/>
</dbReference>
<dbReference type="EC" id="2.7.7.49" evidence="1"/>
<evidence type="ECO:0000313" key="4">
    <source>
        <dbReference type="EMBL" id="KAJ8935324.1"/>
    </source>
</evidence>
<evidence type="ECO:0000259" key="3">
    <source>
        <dbReference type="PROSITE" id="PS50994"/>
    </source>
</evidence>
<proteinExistence type="predicted"/>
<feature type="region of interest" description="Disordered" evidence="2">
    <location>
        <begin position="185"/>
        <end position="205"/>
    </location>
</feature>
<name>A0AAV8X8R9_9CUCU</name>
<reference evidence="4" key="1">
    <citation type="journal article" date="2023" name="Insect Mol. Biol.">
        <title>Genome sequencing provides insights into the evolution of gene families encoding plant cell wall-degrading enzymes in longhorned beetles.</title>
        <authorList>
            <person name="Shin N.R."/>
            <person name="Okamura Y."/>
            <person name="Kirsch R."/>
            <person name="Pauchet Y."/>
        </authorList>
    </citation>
    <scope>NUCLEOTIDE SEQUENCE</scope>
    <source>
        <strain evidence="4">AMC_N1</strain>
    </source>
</reference>
<feature type="non-terminal residue" evidence="4">
    <location>
        <position position="338"/>
    </location>
</feature>
<dbReference type="GO" id="GO:0003964">
    <property type="term" value="F:RNA-directed DNA polymerase activity"/>
    <property type="evidence" value="ECO:0007669"/>
    <property type="project" value="UniProtKB-EC"/>
</dbReference>
<dbReference type="FunFam" id="1.10.340.70:FF:000001">
    <property type="entry name" value="Retrovirus-related Pol polyprotein from transposon gypsy-like Protein"/>
    <property type="match status" value="1"/>
</dbReference>
<protein>
    <recommendedName>
        <fullName evidence="1">RNA-directed DNA polymerase</fullName>
        <ecNumber evidence="1">2.7.7.49</ecNumber>
    </recommendedName>
</protein>
<dbReference type="InterPro" id="IPR050951">
    <property type="entry name" value="Retrovirus_Pol_polyprotein"/>
</dbReference>
<comment type="caution">
    <text evidence="4">The sequence shown here is derived from an EMBL/GenBank/DDBJ whole genome shotgun (WGS) entry which is preliminary data.</text>
</comment>
<gene>
    <name evidence="4" type="ORF">NQ318_004486</name>
</gene>
<dbReference type="Gene3D" id="3.30.420.10">
    <property type="entry name" value="Ribonuclease H-like superfamily/Ribonuclease H"/>
    <property type="match status" value="1"/>
</dbReference>
<dbReference type="Proteomes" id="UP001162162">
    <property type="component" value="Unassembled WGS sequence"/>
</dbReference>